<evidence type="ECO:0000313" key="2">
    <source>
        <dbReference type="Proteomes" id="UP001497382"/>
    </source>
</evidence>
<evidence type="ECO:0000313" key="1">
    <source>
        <dbReference type="EMBL" id="CAL1277695.1"/>
    </source>
</evidence>
<accession>A0AAV2A421</accession>
<gene>
    <name evidence="1" type="ORF">LARSCL_LOCUS9358</name>
</gene>
<reference evidence="1 2" key="1">
    <citation type="submission" date="2024-04" db="EMBL/GenBank/DDBJ databases">
        <authorList>
            <person name="Rising A."/>
            <person name="Reimegard J."/>
            <person name="Sonavane S."/>
            <person name="Akerstrom W."/>
            <person name="Nylinder S."/>
            <person name="Hedman E."/>
            <person name="Kallberg Y."/>
        </authorList>
    </citation>
    <scope>NUCLEOTIDE SEQUENCE [LARGE SCALE GENOMIC DNA]</scope>
</reference>
<keyword evidence="2" id="KW-1185">Reference proteome</keyword>
<organism evidence="1 2">
    <name type="scientific">Larinioides sclopetarius</name>
    <dbReference type="NCBI Taxonomy" id="280406"/>
    <lineage>
        <taxon>Eukaryota</taxon>
        <taxon>Metazoa</taxon>
        <taxon>Ecdysozoa</taxon>
        <taxon>Arthropoda</taxon>
        <taxon>Chelicerata</taxon>
        <taxon>Arachnida</taxon>
        <taxon>Araneae</taxon>
        <taxon>Araneomorphae</taxon>
        <taxon>Entelegynae</taxon>
        <taxon>Araneoidea</taxon>
        <taxon>Araneidae</taxon>
        <taxon>Larinioides</taxon>
    </lineage>
</organism>
<protein>
    <submittedName>
        <fullName evidence="1">Uncharacterized protein</fullName>
    </submittedName>
</protein>
<proteinExistence type="predicted"/>
<feature type="non-terminal residue" evidence="1">
    <location>
        <position position="63"/>
    </location>
</feature>
<comment type="caution">
    <text evidence="1">The sequence shown here is derived from an EMBL/GenBank/DDBJ whole genome shotgun (WGS) entry which is preliminary data.</text>
</comment>
<sequence length="63" mass="7697">MKNLPIAMVLMTRLLEKFCRSSPIMTFRTKNHPSYIYIYHPSYIYVMKIKKGDKFRMWFANDM</sequence>
<dbReference type="EMBL" id="CAXIEN010000104">
    <property type="protein sequence ID" value="CAL1277695.1"/>
    <property type="molecule type" value="Genomic_DNA"/>
</dbReference>
<name>A0AAV2A421_9ARAC</name>
<dbReference type="AlphaFoldDB" id="A0AAV2A421"/>
<dbReference type="Proteomes" id="UP001497382">
    <property type="component" value="Unassembled WGS sequence"/>
</dbReference>